<evidence type="ECO:0000259" key="5">
    <source>
        <dbReference type="PROSITE" id="PS00624"/>
    </source>
</evidence>
<feature type="domain" description="Glucose-methanol-choline oxidoreductase N-terminal" evidence="5">
    <location>
        <begin position="99"/>
        <end position="113"/>
    </location>
</feature>
<gene>
    <name evidence="6" type="primary">Gld</name>
    <name evidence="6" type="ORF">EVAR_50493_1</name>
</gene>
<evidence type="ECO:0000313" key="6">
    <source>
        <dbReference type="EMBL" id="GBP93595.1"/>
    </source>
</evidence>
<comment type="caution">
    <text evidence="6">The sequence shown here is derived from an EMBL/GenBank/DDBJ whole genome shotgun (WGS) entry which is preliminary data.</text>
</comment>
<keyword evidence="3" id="KW-0285">Flavoprotein</keyword>
<protein>
    <submittedName>
        <fullName evidence="6">Glucose dehydrogenase</fullName>
    </submittedName>
</protein>
<organism evidence="6 7">
    <name type="scientific">Eumeta variegata</name>
    <name type="common">Bagworm moth</name>
    <name type="synonym">Eumeta japonica</name>
    <dbReference type="NCBI Taxonomy" id="151549"/>
    <lineage>
        <taxon>Eukaryota</taxon>
        <taxon>Metazoa</taxon>
        <taxon>Ecdysozoa</taxon>
        <taxon>Arthropoda</taxon>
        <taxon>Hexapoda</taxon>
        <taxon>Insecta</taxon>
        <taxon>Pterygota</taxon>
        <taxon>Neoptera</taxon>
        <taxon>Endopterygota</taxon>
        <taxon>Lepidoptera</taxon>
        <taxon>Glossata</taxon>
        <taxon>Ditrysia</taxon>
        <taxon>Tineoidea</taxon>
        <taxon>Psychidae</taxon>
        <taxon>Oiketicinae</taxon>
        <taxon>Eumeta</taxon>
    </lineage>
</organism>
<dbReference type="GO" id="GO:0050660">
    <property type="term" value="F:flavin adenine dinucleotide binding"/>
    <property type="evidence" value="ECO:0007669"/>
    <property type="project" value="InterPro"/>
</dbReference>
<evidence type="ECO:0000256" key="2">
    <source>
        <dbReference type="ARBA" id="ARBA00010790"/>
    </source>
</evidence>
<dbReference type="InterPro" id="IPR036188">
    <property type="entry name" value="FAD/NAD-bd_sf"/>
</dbReference>
<dbReference type="InterPro" id="IPR000172">
    <property type="entry name" value="GMC_OxRdtase_N"/>
</dbReference>
<dbReference type="InterPro" id="IPR007867">
    <property type="entry name" value="GMC_OxRtase_C"/>
</dbReference>
<dbReference type="PROSITE" id="PS00624">
    <property type="entry name" value="GMC_OXRED_2"/>
    <property type="match status" value="1"/>
</dbReference>
<evidence type="ECO:0000313" key="7">
    <source>
        <dbReference type="Proteomes" id="UP000299102"/>
    </source>
</evidence>
<accession>A0A4C2A3N7</accession>
<dbReference type="Pfam" id="PF05199">
    <property type="entry name" value="GMC_oxred_C"/>
    <property type="match status" value="1"/>
</dbReference>
<name>A0A4C2A3N7_EUMVA</name>
<comment type="similarity">
    <text evidence="2">Belongs to the GMC oxidoreductase family.</text>
</comment>
<dbReference type="EMBL" id="BGZK01002395">
    <property type="protein sequence ID" value="GBP93595.1"/>
    <property type="molecule type" value="Genomic_DNA"/>
</dbReference>
<dbReference type="SUPFAM" id="SSF54373">
    <property type="entry name" value="FAD-linked reductases, C-terminal domain"/>
    <property type="match status" value="1"/>
</dbReference>
<proteinExistence type="inferred from homology"/>
<dbReference type="SUPFAM" id="SSF51905">
    <property type="entry name" value="FAD/NAD(P)-binding domain"/>
    <property type="match status" value="1"/>
</dbReference>
<dbReference type="PANTHER" id="PTHR11552">
    <property type="entry name" value="GLUCOSE-METHANOL-CHOLINE GMC OXIDOREDUCTASE"/>
    <property type="match status" value="1"/>
</dbReference>
<keyword evidence="4" id="KW-0274">FAD</keyword>
<dbReference type="Gene3D" id="3.30.560.10">
    <property type="entry name" value="Glucose Oxidase, domain 3"/>
    <property type="match status" value="1"/>
</dbReference>
<evidence type="ECO:0000256" key="4">
    <source>
        <dbReference type="ARBA" id="ARBA00022827"/>
    </source>
</evidence>
<keyword evidence="7" id="KW-1185">Reference proteome</keyword>
<evidence type="ECO:0000256" key="1">
    <source>
        <dbReference type="ARBA" id="ARBA00001974"/>
    </source>
</evidence>
<sequence>MLKSFENLGTDFMPDTNIPNPMGRGRFVYQVTDEESIRSCVANTYLVNIKNKGKLDVLKNALVSKLIIKDKTAIGVEIILECGTKIKAYARKEVVLSAGTFNTPQLLLLSGIGPKAELEKLGIPVVLDQPKVGKNLQDHAHVPIAVVGGPSAADTLEVVMSLLELKTFPLPMTTSLFNVNKGPKEQSPEIQTITLNFGAASPLYYYFCHITFNFNLTVCNSFFKDTLLREVYYTLTVLNDPLSRGEVTLRSTDIKDPPIIKPMFFNNTMDLITLSKAAKKVYELKSEYYEKVGGCFSRPPLSECDDLEFGCDDYWICYTRIMSSTTYHPAGTCAMGSDGVTDSDLKVRGIKNLRVVDASVIPKLPTDHTNSSLVLFPVSTPPVSANCPARYPLSNSLPVTVPI</sequence>
<dbReference type="PANTHER" id="PTHR11552:SF147">
    <property type="entry name" value="CHOLINE DEHYDROGENASE, MITOCHONDRIAL"/>
    <property type="match status" value="1"/>
</dbReference>
<dbReference type="STRING" id="151549.A0A4C2A3N7"/>
<reference evidence="6 7" key="1">
    <citation type="journal article" date="2019" name="Commun. Biol.">
        <title>The bagworm genome reveals a unique fibroin gene that provides high tensile strength.</title>
        <authorList>
            <person name="Kono N."/>
            <person name="Nakamura H."/>
            <person name="Ohtoshi R."/>
            <person name="Tomita M."/>
            <person name="Numata K."/>
            <person name="Arakawa K."/>
        </authorList>
    </citation>
    <scope>NUCLEOTIDE SEQUENCE [LARGE SCALE GENOMIC DNA]</scope>
</reference>
<evidence type="ECO:0000256" key="3">
    <source>
        <dbReference type="ARBA" id="ARBA00022630"/>
    </source>
</evidence>
<dbReference type="Gene3D" id="3.50.50.60">
    <property type="entry name" value="FAD/NAD(P)-binding domain"/>
    <property type="match status" value="1"/>
</dbReference>
<dbReference type="AlphaFoldDB" id="A0A4C2A3N7"/>
<comment type="cofactor">
    <cofactor evidence="1">
        <name>FAD</name>
        <dbReference type="ChEBI" id="CHEBI:57692"/>
    </cofactor>
</comment>
<dbReference type="Proteomes" id="UP000299102">
    <property type="component" value="Unassembled WGS sequence"/>
</dbReference>
<dbReference type="Pfam" id="PF00732">
    <property type="entry name" value="GMC_oxred_N"/>
    <property type="match status" value="1"/>
</dbReference>
<dbReference type="GO" id="GO:0016614">
    <property type="term" value="F:oxidoreductase activity, acting on CH-OH group of donors"/>
    <property type="evidence" value="ECO:0007669"/>
    <property type="project" value="InterPro"/>
</dbReference>
<dbReference type="InterPro" id="IPR012132">
    <property type="entry name" value="GMC_OxRdtase"/>
</dbReference>
<dbReference type="OrthoDB" id="269227at2759"/>